<keyword evidence="10" id="KW-1185">Reference proteome</keyword>
<evidence type="ECO:0000256" key="6">
    <source>
        <dbReference type="ARBA" id="ARBA00023180"/>
    </source>
</evidence>
<organism evidence="9 10">
    <name type="scientific">Coccomyxa viridis</name>
    <dbReference type="NCBI Taxonomy" id="1274662"/>
    <lineage>
        <taxon>Eukaryota</taxon>
        <taxon>Viridiplantae</taxon>
        <taxon>Chlorophyta</taxon>
        <taxon>core chlorophytes</taxon>
        <taxon>Trebouxiophyceae</taxon>
        <taxon>Trebouxiophyceae incertae sedis</taxon>
        <taxon>Coccomyxaceae</taxon>
        <taxon>Coccomyxa</taxon>
    </lineage>
</organism>
<keyword evidence="4" id="KW-1133">Transmembrane helix</keyword>
<reference evidence="9 10" key="1">
    <citation type="submission" date="2023-10" db="EMBL/GenBank/DDBJ databases">
        <authorList>
            <person name="Maclean D."/>
            <person name="Macfadyen A."/>
        </authorList>
    </citation>
    <scope>NUCLEOTIDE SEQUENCE [LARGE SCALE GENOMIC DNA]</scope>
</reference>
<dbReference type="EMBL" id="CAUYUE010000001">
    <property type="protein sequence ID" value="CAK0734233.1"/>
    <property type="molecule type" value="Genomic_DNA"/>
</dbReference>
<keyword evidence="8" id="KW-0732">Signal</keyword>
<evidence type="ECO:0000256" key="2">
    <source>
        <dbReference type="ARBA" id="ARBA00022679"/>
    </source>
</evidence>
<keyword evidence="2" id="KW-0808">Transferase</keyword>
<feature type="compositionally biased region" description="Basic residues" evidence="7">
    <location>
        <begin position="455"/>
        <end position="469"/>
    </location>
</feature>
<dbReference type="GO" id="GO:0017095">
    <property type="term" value="F:heparan sulfate 6-sulfotransferase activity"/>
    <property type="evidence" value="ECO:0007669"/>
    <property type="project" value="TreeGrafter"/>
</dbReference>
<evidence type="ECO:0000256" key="8">
    <source>
        <dbReference type="SAM" id="SignalP"/>
    </source>
</evidence>
<dbReference type="Gene3D" id="3.40.50.300">
    <property type="entry name" value="P-loop containing nucleotide triphosphate hydrolases"/>
    <property type="match status" value="1"/>
</dbReference>
<feature type="region of interest" description="Disordered" evidence="7">
    <location>
        <begin position="416"/>
        <end position="469"/>
    </location>
</feature>
<comment type="caution">
    <text evidence="9">The sequence shown here is derived from an EMBL/GenBank/DDBJ whole genome shotgun (WGS) entry which is preliminary data.</text>
</comment>
<feature type="chain" id="PRO_5043740606" description="Sulfotransferase" evidence="8">
    <location>
        <begin position="27"/>
        <end position="469"/>
    </location>
</feature>
<dbReference type="InterPro" id="IPR010635">
    <property type="entry name" value="Heparan_SO4-6-sulfoTrfase"/>
</dbReference>
<keyword evidence="3" id="KW-0812">Transmembrane</keyword>
<gene>
    <name evidence="9" type="ORF">CVIRNUC_000402</name>
</gene>
<keyword evidence="5" id="KW-0472">Membrane</keyword>
<dbReference type="PANTHER" id="PTHR12812">
    <property type="entry name" value="HEPARAN SULFATE 6-O-SULFOTRANSFERASE 3"/>
    <property type="match status" value="1"/>
</dbReference>
<evidence type="ECO:0000313" key="10">
    <source>
        <dbReference type="Proteomes" id="UP001314263"/>
    </source>
</evidence>
<dbReference type="PANTHER" id="PTHR12812:SF0">
    <property type="entry name" value="HEPARAN-SULFATE 6-O-SULFOTRANSFERASE"/>
    <property type="match status" value="1"/>
</dbReference>
<evidence type="ECO:0000313" key="9">
    <source>
        <dbReference type="EMBL" id="CAK0734233.1"/>
    </source>
</evidence>
<evidence type="ECO:0000256" key="5">
    <source>
        <dbReference type="ARBA" id="ARBA00023136"/>
    </source>
</evidence>
<proteinExistence type="predicted"/>
<sequence length="469" mass="52061">MMLHIRGKPALMLASILIYRISHTQCLTRPPANDASTNCSGVTENLSAAHATIRSGESADAKGNVFFLHIPRTAGRTYYFCFLKLATPPSRRCEKSYDVLRLNSSLADCGLLGSHDDLSVLRFLPHDTAVVTQLRNPVDRILSAYEFIVEVAVRKWLRTKPGKKPKAKRTSTRDVWPWSYLVPWMEEDMTRRRARPGTEGSPGADPYDNSLYMPLAQFVEEPMVQELLHNGASLQVVGATNYTHWEDAHAVRACVGGGGLGRAQEQLQEAAIARLETFAHVGLMEDLDGSILSLAASVGLKLDGPAWKAGLDAFEKREDGRVEQVKPDGDYLHPAQLGKAHQACVARARQKAVRRKAESMRMLALPGGGHVEFSKASRAALDPALIQRIRELNAVDEALWQHGKLLHAKQLQEHKQEGRLASVMAGKNTREGNAGARERRGSDELKRRLQAHEQHSRRKHTRSRAKSSH</sequence>
<dbReference type="AlphaFoldDB" id="A0AAV1HUR9"/>
<evidence type="ECO:0000256" key="1">
    <source>
        <dbReference type="ARBA" id="ARBA00004167"/>
    </source>
</evidence>
<name>A0AAV1HUR9_9CHLO</name>
<evidence type="ECO:0000256" key="4">
    <source>
        <dbReference type="ARBA" id="ARBA00022989"/>
    </source>
</evidence>
<comment type="subcellular location">
    <subcellularLocation>
        <location evidence="1">Membrane</location>
        <topology evidence="1">Single-pass membrane protein</topology>
    </subcellularLocation>
</comment>
<keyword evidence="6" id="KW-0325">Glycoprotein</keyword>
<evidence type="ECO:0008006" key="11">
    <source>
        <dbReference type="Google" id="ProtNLM"/>
    </source>
</evidence>
<dbReference type="InterPro" id="IPR027417">
    <property type="entry name" value="P-loop_NTPase"/>
</dbReference>
<feature type="compositionally biased region" description="Basic and acidic residues" evidence="7">
    <location>
        <begin position="436"/>
        <end position="454"/>
    </location>
</feature>
<dbReference type="GO" id="GO:0016020">
    <property type="term" value="C:membrane"/>
    <property type="evidence" value="ECO:0007669"/>
    <property type="project" value="UniProtKB-SubCell"/>
</dbReference>
<accession>A0AAV1HUR9</accession>
<protein>
    <recommendedName>
        <fullName evidence="11">Sulfotransferase</fullName>
    </recommendedName>
</protein>
<evidence type="ECO:0000256" key="7">
    <source>
        <dbReference type="SAM" id="MobiDB-lite"/>
    </source>
</evidence>
<dbReference type="Proteomes" id="UP001314263">
    <property type="component" value="Unassembled WGS sequence"/>
</dbReference>
<feature type="signal peptide" evidence="8">
    <location>
        <begin position="1"/>
        <end position="26"/>
    </location>
</feature>
<evidence type="ECO:0000256" key="3">
    <source>
        <dbReference type="ARBA" id="ARBA00022692"/>
    </source>
</evidence>